<dbReference type="SUPFAM" id="SSF51445">
    <property type="entry name" value="(Trans)glycosidases"/>
    <property type="match status" value="1"/>
</dbReference>
<gene>
    <name evidence="2" type="ORF">DSM112329_00576</name>
</gene>
<dbReference type="InterPro" id="IPR051923">
    <property type="entry name" value="Glycosyl_Hydrolase_39"/>
</dbReference>
<dbReference type="Gene3D" id="3.20.20.80">
    <property type="entry name" value="Glycosidases"/>
    <property type="match status" value="1"/>
</dbReference>
<proteinExistence type="predicted"/>
<feature type="signal peptide" evidence="1">
    <location>
        <begin position="1"/>
        <end position="25"/>
    </location>
</feature>
<organism evidence="2">
    <name type="scientific">Paraconexibacter sp. AEG42_29</name>
    <dbReference type="NCBI Taxonomy" id="2997339"/>
    <lineage>
        <taxon>Bacteria</taxon>
        <taxon>Bacillati</taxon>
        <taxon>Actinomycetota</taxon>
        <taxon>Thermoleophilia</taxon>
        <taxon>Solirubrobacterales</taxon>
        <taxon>Paraconexibacteraceae</taxon>
        <taxon>Paraconexibacter</taxon>
    </lineage>
</organism>
<protein>
    <recommendedName>
        <fullName evidence="3">Glycoside hydrolase family 5 domain-containing protein</fullName>
    </recommendedName>
</protein>
<sequence>MSKSLLSLLIVAVAAIGLYAAPAQASRNQLVMFEAPAELKDPATRDAAFARLDALGVNSLRVVMYWRDVSPGPNDRNQPDFDTTDPAAGYNWTQFDPIFEAAEQRKWPVLLTVSGPVPKWATRSRNDNLTRPDPNKFAQFMTAVGRKYGDRVAYWSIWNEPNHPAFLKPQYVNKKPVSPDLYRDLFDGALKGLKSAKVDKPQVLFGETAPTGTSKDVAPLTFLRQALCLSESYKKLSSKCAKLPIAGYAHHAYTPKAGPNFKATGPNNVFIGVLDRLTTALDRAARAGAISPNRPVFLTEFGIQSEPDKIQGVPLQQQAEYRSISERIAYDNKRVKTFSQYLLKDDQPRQPPASMYGGFETGLMTAAGKEKPSYDGFRLALAATRRSSRSASVWGLVRPARAAGSATLEYRNGASGAFKKLRTVSYNRLGFFRVTATYSKGRQYRLTWTNADGKVLRGSPTRAYDF</sequence>
<dbReference type="GO" id="GO:0004553">
    <property type="term" value="F:hydrolase activity, hydrolyzing O-glycosyl compounds"/>
    <property type="evidence" value="ECO:0007669"/>
    <property type="project" value="TreeGrafter"/>
</dbReference>
<evidence type="ECO:0000313" key="2">
    <source>
        <dbReference type="EMBL" id="XAY03756.1"/>
    </source>
</evidence>
<evidence type="ECO:0000256" key="1">
    <source>
        <dbReference type="SAM" id="SignalP"/>
    </source>
</evidence>
<dbReference type="EMBL" id="CP114014">
    <property type="protein sequence ID" value="XAY03756.1"/>
    <property type="molecule type" value="Genomic_DNA"/>
</dbReference>
<dbReference type="KEGG" id="parq:DSM112329_00576"/>
<feature type="chain" id="PRO_5043593644" description="Glycoside hydrolase family 5 domain-containing protein" evidence="1">
    <location>
        <begin position="26"/>
        <end position="466"/>
    </location>
</feature>
<name>A0AAU7AQ31_9ACTN</name>
<dbReference type="PANTHER" id="PTHR12631:SF10">
    <property type="entry name" value="BETA-XYLOSIDASE-LIKE PROTEIN-RELATED"/>
    <property type="match status" value="1"/>
</dbReference>
<dbReference type="PANTHER" id="PTHR12631">
    <property type="entry name" value="ALPHA-L-IDURONIDASE"/>
    <property type="match status" value="1"/>
</dbReference>
<dbReference type="AlphaFoldDB" id="A0AAU7AQ31"/>
<dbReference type="RefSeq" id="WP_354700308.1">
    <property type="nucleotide sequence ID" value="NZ_CP114014.1"/>
</dbReference>
<keyword evidence="1" id="KW-0732">Signal</keyword>
<reference evidence="2" key="1">
    <citation type="submission" date="2022-12" db="EMBL/GenBank/DDBJ databases">
        <title>Paraconexibacter alkalitolerans sp. nov. and Baekduia alba sp. nov., isolated from soil and emended description of the genera Paraconexibacter (Chun et al., 2020) and Baekduia (An et al., 2020).</title>
        <authorList>
            <person name="Vieira S."/>
            <person name="Huber K.J."/>
            <person name="Geppert A."/>
            <person name="Wolf J."/>
            <person name="Neumann-Schaal M."/>
            <person name="Muesken M."/>
            <person name="Overmann J."/>
        </authorList>
    </citation>
    <scope>NUCLEOTIDE SEQUENCE</scope>
    <source>
        <strain evidence="2">AEG42_29</strain>
    </source>
</reference>
<dbReference type="InterPro" id="IPR017853">
    <property type="entry name" value="GH"/>
</dbReference>
<accession>A0AAU7AQ31</accession>
<evidence type="ECO:0008006" key="3">
    <source>
        <dbReference type="Google" id="ProtNLM"/>
    </source>
</evidence>